<dbReference type="Gene3D" id="1.10.10.10">
    <property type="entry name" value="Winged helix-like DNA-binding domain superfamily/Winged helix DNA-binding domain"/>
    <property type="match status" value="1"/>
</dbReference>
<protein>
    <submittedName>
        <fullName evidence="5">Winged helix-turn-helix transcriptional regulator</fullName>
    </submittedName>
</protein>
<dbReference type="Pfam" id="PF01638">
    <property type="entry name" value="HxlR"/>
    <property type="match status" value="1"/>
</dbReference>
<evidence type="ECO:0000313" key="6">
    <source>
        <dbReference type="Proteomes" id="UP001595792"/>
    </source>
</evidence>
<gene>
    <name evidence="5" type="ORF">ACFOUY_15860</name>
</gene>
<evidence type="ECO:0000256" key="2">
    <source>
        <dbReference type="ARBA" id="ARBA00023125"/>
    </source>
</evidence>
<organism evidence="5 6">
    <name type="scientific">Pedobacter jamesrossensis</name>
    <dbReference type="NCBI Taxonomy" id="1908238"/>
    <lineage>
        <taxon>Bacteria</taxon>
        <taxon>Pseudomonadati</taxon>
        <taxon>Bacteroidota</taxon>
        <taxon>Sphingobacteriia</taxon>
        <taxon>Sphingobacteriales</taxon>
        <taxon>Sphingobacteriaceae</taxon>
        <taxon>Pedobacter</taxon>
    </lineage>
</organism>
<dbReference type="InterPro" id="IPR036388">
    <property type="entry name" value="WH-like_DNA-bd_sf"/>
</dbReference>
<evidence type="ECO:0000256" key="3">
    <source>
        <dbReference type="ARBA" id="ARBA00023163"/>
    </source>
</evidence>
<dbReference type="SUPFAM" id="SSF46785">
    <property type="entry name" value="Winged helix' DNA-binding domain"/>
    <property type="match status" value="1"/>
</dbReference>
<keyword evidence="6" id="KW-1185">Reference proteome</keyword>
<feature type="domain" description="HTH hxlR-type" evidence="4">
    <location>
        <begin position="134"/>
        <end position="230"/>
    </location>
</feature>
<dbReference type="PROSITE" id="PS51118">
    <property type="entry name" value="HTH_HXLR"/>
    <property type="match status" value="1"/>
</dbReference>
<dbReference type="PANTHER" id="PTHR33204:SF29">
    <property type="entry name" value="TRANSCRIPTIONAL REGULATOR"/>
    <property type="match status" value="1"/>
</dbReference>
<sequence>MKIQNLIERANHLLKEARYSSSRIYIYNWLWKKGILEFMNSKGLVDYDENVGNEYMLTCHDGYGVTFRHRDLIKSIELLTNVLLNDNLGGRIHHAVPYPLRGDIGKAANQYLDFLISQRISEKKTLPRYKKTISNFIEYLFEIGIENLLGITEEAIVKYIESREHQKKEYVDTISRKVLTEQLRELEADGLISRKQYKEVPPKVEYALTEYGQSLCPLLAYISAWNKEKV</sequence>
<keyword evidence="3" id="KW-0804">Transcription</keyword>
<reference evidence="6" key="1">
    <citation type="journal article" date="2019" name="Int. J. Syst. Evol. Microbiol.">
        <title>The Global Catalogue of Microorganisms (GCM) 10K type strain sequencing project: providing services to taxonomists for standard genome sequencing and annotation.</title>
        <authorList>
            <consortium name="The Broad Institute Genomics Platform"/>
            <consortium name="The Broad Institute Genome Sequencing Center for Infectious Disease"/>
            <person name="Wu L."/>
            <person name="Ma J."/>
        </authorList>
    </citation>
    <scope>NUCLEOTIDE SEQUENCE [LARGE SCALE GENOMIC DNA]</scope>
    <source>
        <strain evidence="6">CCM 8689</strain>
    </source>
</reference>
<keyword evidence="2" id="KW-0238">DNA-binding</keyword>
<dbReference type="EMBL" id="JBHSBY010000135">
    <property type="protein sequence ID" value="MFC4198181.1"/>
    <property type="molecule type" value="Genomic_DNA"/>
</dbReference>
<comment type="caution">
    <text evidence="5">The sequence shown here is derived from an EMBL/GenBank/DDBJ whole genome shotgun (WGS) entry which is preliminary data.</text>
</comment>
<evidence type="ECO:0000259" key="4">
    <source>
        <dbReference type="PROSITE" id="PS51118"/>
    </source>
</evidence>
<evidence type="ECO:0000256" key="1">
    <source>
        <dbReference type="ARBA" id="ARBA00023015"/>
    </source>
</evidence>
<accession>A0ABV8NQL2</accession>
<dbReference type="InterPro" id="IPR036390">
    <property type="entry name" value="WH_DNA-bd_sf"/>
</dbReference>
<dbReference type="PANTHER" id="PTHR33204">
    <property type="entry name" value="TRANSCRIPTIONAL REGULATOR, MARR FAMILY"/>
    <property type="match status" value="1"/>
</dbReference>
<dbReference type="RefSeq" id="WP_378962044.1">
    <property type="nucleotide sequence ID" value="NZ_JBHRXC010000016.1"/>
</dbReference>
<name>A0ABV8NQL2_9SPHI</name>
<proteinExistence type="predicted"/>
<dbReference type="Proteomes" id="UP001595792">
    <property type="component" value="Unassembled WGS sequence"/>
</dbReference>
<dbReference type="InterPro" id="IPR002577">
    <property type="entry name" value="HTH_HxlR"/>
</dbReference>
<keyword evidence="1" id="KW-0805">Transcription regulation</keyword>
<evidence type="ECO:0000313" key="5">
    <source>
        <dbReference type="EMBL" id="MFC4198181.1"/>
    </source>
</evidence>